<dbReference type="InterPro" id="IPR044068">
    <property type="entry name" value="CB"/>
</dbReference>
<dbReference type="GO" id="GO:0006310">
    <property type="term" value="P:DNA recombination"/>
    <property type="evidence" value="ECO:0007669"/>
    <property type="project" value="UniProtKB-KW"/>
</dbReference>
<keyword evidence="3" id="KW-0233">DNA recombination</keyword>
<evidence type="ECO:0000256" key="4">
    <source>
        <dbReference type="PROSITE-ProRule" id="PRU01248"/>
    </source>
</evidence>
<organism evidence="7 8">
    <name type="scientific">Stutzerimonas stutzeri RCH2</name>
    <dbReference type="NCBI Taxonomy" id="644801"/>
    <lineage>
        <taxon>Bacteria</taxon>
        <taxon>Pseudomonadati</taxon>
        <taxon>Pseudomonadota</taxon>
        <taxon>Gammaproteobacteria</taxon>
        <taxon>Pseudomonadales</taxon>
        <taxon>Pseudomonadaceae</taxon>
        <taxon>Stutzerimonas</taxon>
    </lineage>
</organism>
<dbReference type="InterPro" id="IPR011010">
    <property type="entry name" value="DNA_brk_join_enz"/>
</dbReference>
<feature type="domain" description="Tyr recombinase" evidence="5">
    <location>
        <begin position="165"/>
        <end position="326"/>
    </location>
</feature>
<proteinExistence type="predicted"/>
<dbReference type="AlphaFoldDB" id="L0GPC1"/>
<dbReference type="SUPFAM" id="SSF56349">
    <property type="entry name" value="DNA breaking-rejoining enzymes"/>
    <property type="match status" value="1"/>
</dbReference>
<dbReference type="PATRIC" id="fig|644801.3.peg.4022"/>
<keyword evidence="1" id="KW-0229">DNA integration</keyword>
<gene>
    <name evidence="7" type="ORF">Psest_4123</name>
</gene>
<accession>L0GPC1</accession>
<evidence type="ECO:0000313" key="8">
    <source>
        <dbReference type="Proteomes" id="UP000010820"/>
    </source>
</evidence>
<sequence>MGACRLMAILALPDGRWRVDVEPIKGKRFRKTFKTKGEAQRFEATCRSKLIESPQWSPKPKDRRRLSQLVDCWGRLHGQSLSDYEGRRVIMDRMVERLKDPVAIAFTATDFAEYRAKRLSSGISPKTLNNELSYLRAMFNELRRLGEIEFENPLSMLRAIRVQERELSCLDSHQIERLFQVLRSMVHPHVELIATICLVTGCRWGEAQGLTISRVGDGMLQFVNTKSKRRRVVPIDQKLAERIRQHLRQHGAFTNCRDRFDEAVVRAGLGLPAGQKSHVLRHTFASHFIANGGNILTLQKILGHSSLAMTMRYAHLAPDHLQDVLAFGPARDFRHFFDTPASERQSGQEIPL</sequence>
<evidence type="ECO:0000256" key="3">
    <source>
        <dbReference type="ARBA" id="ARBA00023172"/>
    </source>
</evidence>
<evidence type="ECO:0000259" key="5">
    <source>
        <dbReference type="PROSITE" id="PS51898"/>
    </source>
</evidence>
<reference evidence="7 8" key="1">
    <citation type="submission" date="2011-10" db="EMBL/GenBank/DDBJ databases">
        <title>Complete sequence of chromosome of Pseudomonas stutzeri RCH2.</title>
        <authorList>
            <consortium name="US DOE Joint Genome Institute"/>
            <person name="Lucas S."/>
            <person name="Han J."/>
            <person name="Lapidus A."/>
            <person name="Cheng J.-F."/>
            <person name="Goodwin L."/>
            <person name="Pitluck S."/>
            <person name="Peters L."/>
            <person name="Ovchinnikova G."/>
            <person name="Zeytun A."/>
            <person name="Lu M."/>
            <person name="Detter J.C."/>
            <person name="Han C."/>
            <person name="Tapia R."/>
            <person name="Land M."/>
            <person name="Hauser L."/>
            <person name="Kyrpides N."/>
            <person name="Ivanova N."/>
            <person name="Pagani I."/>
            <person name="Chakraborty R."/>
            <person name="Arkin A."/>
            <person name="Dehal P."/>
            <person name="Wall J."/>
            <person name="Hazen T."/>
            <person name="Woyke T."/>
        </authorList>
    </citation>
    <scope>NUCLEOTIDE SEQUENCE [LARGE SCALE GENOMIC DNA]</scope>
    <source>
        <strain evidence="7 8">RCH2</strain>
    </source>
</reference>
<dbReference type="KEGG" id="psh:Psest_4123"/>
<dbReference type="STRING" id="644801.Psest_4123"/>
<dbReference type="eggNOG" id="COG0582">
    <property type="taxonomic scope" value="Bacteria"/>
</dbReference>
<name>L0GPC1_STUST</name>
<dbReference type="EMBL" id="CP003071">
    <property type="protein sequence ID" value="AGA88593.1"/>
    <property type="molecule type" value="Genomic_DNA"/>
</dbReference>
<evidence type="ECO:0000259" key="6">
    <source>
        <dbReference type="PROSITE" id="PS51900"/>
    </source>
</evidence>
<dbReference type="CDD" id="cd00796">
    <property type="entry name" value="INT_Rci_Hp1_C"/>
    <property type="match status" value="1"/>
</dbReference>
<feature type="domain" description="Core-binding (CB)" evidence="6">
    <location>
        <begin position="64"/>
        <end position="143"/>
    </location>
</feature>
<evidence type="ECO:0000313" key="7">
    <source>
        <dbReference type="EMBL" id="AGA88593.1"/>
    </source>
</evidence>
<dbReference type="GO" id="GO:0015074">
    <property type="term" value="P:DNA integration"/>
    <property type="evidence" value="ECO:0007669"/>
    <property type="project" value="UniProtKB-KW"/>
</dbReference>
<dbReference type="GO" id="GO:0003677">
    <property type="term" value="F:DNA binding"/>
    <property type="evidence" value="ECO:0007669"/>
    <property type="project" value="UniProtKB-UniRule"/>
</dbReference>
<dbReference type="Pfam" id="PF24624">
    <property type="entry name" value="Int_N"/>
    <property type="match status" value="1"/>
</dbReference>
<dbReference type="Pfam" id="PF00589">
    <property type="entry name" value="Phage_integrase"/>
    <property type="match status" value="1"/>
</dbReference>
<dbReference type="InterPro" id="IPR002104">
    <property type="entry name" value="Integrase_catalytic"/>
</dbReference>
<dbReference type="HOGENOM" id="CLU_027562_44_0_6"/>
<evidence type="ECO:0000256" key="2">
    <source>
        <dbReference type="ARBA" id="ARBA00023125"/>
    </source>
</evidence>
<keyword evidence="2 4" id="KW-0238">DNA-binding</keyword>
<dbReference type="PROSITE" id="PS51898">
    <property type="entry name" value="TYR_RECOMBINASE"/>
    <property type="match status" value="1"/>
</dbReference>
<dbReference type="InterPro" id="IPR013762">
    <property type="entry name" value="Integrase-like_cat_sf"/>
</dbReference>
<dbReference type="Gene3D" id="1.10.443.10">
    <property type="entry name" value="Intergrase catalytic core"/>
    <property type="match status" value="1"/>
</dbReference>
<dbReference type="InterPro" id="IPR050090">
    <property type="entry name" value="Tyrosine_recombinase_XerCD"/>
</dbReference>
<protein>
    <submittedName>
        <fullName evidence="7">Site-specific recombinase XerD</fullName>
    </submittedName>
</protein>
<dbReference type="Proteomes" id="UP000010820">
    <property type="component" value="Chromosome"/>
</dbReference>
<dbReference type="PANTHER" id="PTHR30349:SF93">
    <property type="entry name" value="FELS-2 PROPHAGE PROTEIN"/>
    <property type="match status" value="1"/>
</dbReference>
<evidence type="ECO:0000256" key="1">
    <source>
        <dbReference type="ARBA" id="ARBA00022908"/>
    </source>
</evidence>
<dbReference type="InterPro" id="IPR057084">
    <property type="entry name" value="Int_N"/>
</dbReference>
<dbReference type="PROSITE" id="PS51900">
    <property type="entry name" value="CB"/>
    <property type="match status" value="1"/>
</dbReference>
<dbReference type="PANTHER" id="PTHR30349">
    <property type="entry name" value="PHAGE INTEGRASE-RELATED"/>
    <property type="match status" value="1"/>
</dbReference>